<gene>
    <name evidence="6" type="ORF">EZS27_025921</name>
</gene>
<dbReference type="Gene3D" id="1.50.10.10">
    <property type="match status" value="1"/>
</dbReference>
<dbReference type="SUPFAM" id="SSF48208">
    <property type="entry name" value="Six-hairpin glycosidases"/>
    <property type="match status" value="1"/>
</dbReference>
<dbReference type="GO" id="GO:0000272">
    <property type="term" value="P:polysaccharide catabolic process"/>
    <property type="evidence" value="ECO:0007669"/>
    <property type="project" value="UniProtKB-KW"/>
</dbReference>
<dbReference type="InterPro" id="IPR008928">
    <property type="entry name" value="6-hairpin_glycosidase_sf"/>
</dbReference>
<evidence type="ECO:0000256" key="2">
    <source>
        <dbReference type="ARBA" id="ARBA00023277"/>
    </source>
</evidence>
<organism evidence="6">
    <name type="scientific">termite gut metagenome</name>
    <dbReference type="NCBI Taxonomy" id="433724"/>
    <lineage>
        <taxon>unclassified sequences</taxon>
        <taxon>metagenomes</taxon>
        <taxon>organismal metagenomes</taxon>
    </lineage>
</organism>
<dbReference type="Gene3D" id="2.60.40.10">
    <property type="entry name" value="Immunoglobulins"/>
    <property type="match status" value="1"/>
</dbReference>
<dbReference type="InterPro" id="IPR013783">
    <property type="entry name" value="Ig-like_fold"/>
</dbReference>
<dbReference type="PROSITE" id="PS00592">
    <property type="entry name" value="GH9_2"/>
    <property type="match status" value="1"/>
</dbReference>
<evidence type="ECO:0000256" key="3">
    <source>
        <dbReference type="ARBA" id="ARBA00023295"/>
    </source>
</evidence>
<dbReference type="InterPro" id="IPR012341">
    <property type="entry name" value="6hp_glycosidase-like_sf"/>
</dbReference>
<keyword evidence="3 6" id="KW-0326">Glycosidase</keyword>
<comment type="caution">
    <text evidence="6">The sequence shown here is derived from an EMBL/GenBank/DDBJ whole genome shotgun (WGS) entry which is preliminary data.</text>
</comment>
<dbReference type="PANTHER" id="PTHR22298">
    <property type="entry name" value="ENDO-1,4-BETA-GLUCANASE"/>
    <property type="match status" value="1"/>
</dbReference>
<name>A0A5J4QUI1_9ZZZZ</name>
<sequence length="521" mass="57882">MVYRGVSSGIRPSAISDKQRTVIVFSEVQAPGAYVIELTGIGQSYPFEIKESLLRPLAVAAVKAFYYQRASTPIEEKYAGKWNRPAGHPDTNVMVHSNAASPNRPAGTVISSPKGWYDAGDYNKYIVNSAYSIGLMLALAEDAPEYIKTLRVNIPESDNETPDLLNEIYYNLDWMLTMQDPEDGGVYHKLTTPNFEDFIKPTDCHQQRYVVYKSVTAALDFAASMAQAARVYAPYEKDYPGFPEKAIKAAGKAYDWAVKHPDAFYQQEKLNGQYKPEVKTGTYGDGFAGDEFFWASIELFATTGESSYLTTAMKHKPQQFRIPTWGSLAGLGYFTLLRKNSEFSKNAQNEQTYEELKQQLLDYCNNAITDADNTPFVAPYGNKVRDFHWGCISESCSNQAIVLLTAYRLTGEHKYLVNALRNADYMLGRNATGYCYVTGFGSKSPMNPHHRLSASDDIVEPIPGLLVGGPNPGRQDKSEYPSSVPDEAYVDATPAYAANEIAINWNASLVYLSAMLGELVN</sequence>
<keyword evidence="2" id="KW-0119">Carbohydrate metabolism</keyword>
<evidence type="ECO:0000256" key="4">
    <source>
        <dbReference type="ARBA" id="ARBA00023326"/>
    </source>
</evidence>
<dbReference type="EMBL" id="SNRY01002502">
    <property type="protein sequence ID" value="KAA6324794.1"/>
    <property type="molecule type" value="Genomic_DNA"/>
</dbReference>
<dbReference type="AlphaFoldDB" id="A0A5J4QUI1"/>
<dbReference type="EC" id="3.2.1.4" evidence="6"/>
<protein>
    <submittedName>
        <fullName evidence="6">Endoglucanase</fullName>
        <ecNumber evidence="6">3.2.1.4</ecNumber>
    </submittedName>
</protein>
<accession>A0A5J4QUI1</accession>
<evidence type="ECO:0000259" key="5">
    <source>
        <dbReference type="Pfam" id="PF00759"/>
    </source>
</evidence>
<proteinExistence type="predicted"/>
<dbReference type="InterPro" id="IPR033126">
    <property type="entry name" value="Glyco_hydro_9_Asp/Glu_AS"/>
</dbReference>
<dbReference type="InterPro" id="IPR018221">
    <property type="entry name" value="Glyco_hydro_9_His_AS"/>
</dbReference>
<keyword evidence="4" id="KW-0624">Polysaccharide degradation</keyword>
<dbReference type="PROSITE" id="PS00698">
    <property type="entry name" value="GH9_3"/>
    <property type="match status" value="1"/>
</dbReference>
<evidence type="ECO:0000256" key="1">
    <source>
        <dbReference type="ARBA" id="ARBA00022801"/>
    </source>
</evidence>
<reference evidence="6" key="1">
    <citation type="submission" date="2019-03" db="EMBL/GenBank/DDBJ databases">
        <title>Single cell metagenomics reveals metabolic interactions within the superorganism composed of flagellate Streblomastix strix and complex community of Bacteroidetes bacteria on its surface.</title>
        <authorList>
            <person name="Treitli S.C."/>
            <person name="Kolisko M."/>
            <person name="Husnik F."/>
            <person name="Keeling P."/>
            <person name="Hampl V."/>
        </authorList>
    </citation>
    <scope>NUCLEOTIDE SEQUENCE</scope>
    <source>
        <strain evidence="6">STM</strain>
    </source>
</reference>
<evidence type="ECO:0000313" key="6">
    <source>
        <dbReference type="EMBL" id="KAA6324794.1"/>
    </source>
</evidence>
<dbReference type="GO" id="GO:0008810">
    <property type="term" value="F:cellulase activity"/>
    <property type="evidence" value="ECO:0007669"/>
    <property type="project" value="UniProtKB-EC"/>
</dbReference>
<keyword evidence="1 6" id="KW-0378">Hydrolase</keyword>
<dbReference type="Pfam" id="PF00759">
    <property type="entry name" value="Glyco_hydro_9"/>
    <property type="match status" value="1"/>
</dbReference>
<dbReference type="InterPro" id="IPR001701">
    <property type="entry name" value="Glyco_hydro_9"/>
</dbReference>
<feature type="domain" description="Glycoside hydrolase family 9" evidence="5">
    <location>
        <begin position="60"/>
        <end position="512"/>
    </location>
</feature>